<feature type="region of interest" description="Disordered" evidence="1">
    <location>
        <begin position="28"/>
        <end position="56"/>
    </location>
</feature>
<feature type="compositionally biased region" description="Low complexity" evidence="1">
    <location>
        <begin position="199"/>
        <end position="215"/>
    </location>
</feature>
<reference evidence="2 3" key="1">
    <citation type="journal article" date="2019" name="Syst. Appl. Microbiol.">
        <title>Polyphasic characterization of two novel Lactobacillus spp. isolated from blown salami packages: Description of Lactobacillus halodurans sp. nov. and Lactobacillus salsicarnum sp. nov.</title>
        <authorList>
            <person name="Schuster J.A."/>
            <person name="Klingl A."/>
            <person name="Vogel R.F."/>
            <person name="Ehrmann M.A."/>
        </authorList>
    </citation>
    <scope>NUCLEOTIDE SEQUENCE [LARGE SCALE GENOMIC DNA]</scope>
    <source>
        <strain evidence="2 3">TMW 1.2098</strain>
    </source>
</reference>
<evidence type="ECO:0000313" key="3">
    <source>
        <dbReference type="Proteomes" id="UP000436655"/>
    </source>
</evidence>
<accession>A0ABW9P654</accession>
<organism evidence="2 3">
    <name type="scientific">Companilactobacillus mishanensis</name>
    <dbReference type="NCBI Taxonomy" id="2486008"/>
    <lineage>
        <taxon>Bacteria</taxon>
        <taxon>Bacillati</taxon>
        <taxon>Bacillota</taxon>
        <taxon>Bacilli</taxon>
        <taxon>Lactobacillales</taxon>
        <taxon>Lactobacillaceae</taxon>
        <taxon>Companilactobacillus</taxon>
    </lineage>
</organism>
<evidence type="ECO:0000256" key="1">
    <source>
        <dbReference type="SAM" id="MobiDB-lite"/>
    </source>
</evidence>
<name>A0ABW9P654_9LACO</name>
<proteinExistence type="predicted"/>
<protein>
    <recommendedName>
        <fullName evidence="4">Lipoprotein</fullName>
    </recommendedName>
</protein>
<evidence type="ECO:0008006" key="4">
    <source>
        <dbReference type="Google" id="ProtNLM"/>
    </source>
</evidence>
<evidence type="ECO:0000313" key="2">
    <source>
        <dbReference type="EMBL" id="MQS44745.1"/>
    </source>
</evidence>
<feature type="region of interest" description="Disordered" evidence="1">
    <location>
        <begin position="196"/>
        <end position="220"/>
    </location>
</feature>
<feature type="compositionally biased region" description="Low complexity" evidence="1">
    <location>
        <begin position="28"/>
        <end position="47"/>
    </location>
</feature>
<dbReference type="EMBL" id="VDFN01000002">
    <property type="protein sequence ID" value="MQS44745.1"/>
    <property type="molecule type" value="Genomic_DNA"/>
</dbReference>
<dbReference type="RefSeq" id="WP_125704607.1">
    <property type="nucleotide sequence ID" value="NZ_JBHTOO010000002.1"/>
</dbReference>
<sequence>MKNTKINHVLLLLPLFLLGLILAGCSSSSTPSVPEKSNTTSQQSSSNDNGKATYPNKWTDGVPAKYKGYYGRMTNAYGEKTLAPMYFLDKSVSFGVGDATVLDSVQYKQVSDTDYVLKGIDNHYDSSRPTFYVKISTKVKNGVSYIGTYIMSDQAQAQGMSDNSASSFDKTKVLKDDGTYTIDWYKHYDSKAALLSAQKSPSSDTSSDTKSSSNKGSDDLKYTITSKDGKTYKSKYTIDQMRQKLDLPYSKTNDGNFDTVKNGYDGQIVENPTVHSGSSDETHAEGSKQLSGNYAVFYNKTYDGGNAMDHTLVNLETGAIEKDQA</sequence>
<dbReference type="Proteomes" id="UP000436655">
    <property type="component" value="Unassembled WGS sequence"/>
</dbReference>
<dbReference type="PROSITE" id="PS51257">
    <property type="entry name" value="PROKAR_LIPOPROTEIN"/>
    <property type="match status" value="1"/>
</dbReference>
<comment type="caution">
    <text evidence="2">The sequence shown here is derived from an EMBL/GenBank/DDBJ whole genome shotgun (WGS) entry which is preliminary data.</text>
</comment>
<keyword evidence="3" id="KW-1185">Reference proteome</keyword>
<gene>
    <name evidence="2" type="ORF">FHL03_04505</name>
</gene>